<gene>
    <name evidence="1" type="ORF">DM48_314</name>
</gene>
<accession>A0AAW3F4P2</accession>
<evidence type="ECO:0000313" key="1">
    <source>
        <dbReference type="EMBL" id="KGC15473.1"/>
    </source>
</evidence>
<sequence>MRKEQVVTAYAEFASGPGWSNRPLWVIVRDENGKLREECIQPEEQTRDMHLMFRISYEAHSTMRDEAQKWLDKRKRKEDGK</sequence>
<dbReference type="AlphaFoldDB" id="A0AAW3F4P2"/>
<dbReference type="RefSeq" id="WP_036054323.1">
    <property type="nucleotide sequence ID" value="NZ_KN150850.1"/>
</dbReference>
<comment type="caution">
    <text evidence="1">The sequence shown here is derived from an EMBL/GenBank/DDBJ whole genome shotgun (WGS) entry which is preliminary data.</text>
</comment>
<dbReference type="EMBL" id="JPGG01000016">
    <property type="protein sequence ID" value="KGC15473.1"/>
    <property type="molecule type" value="Genomic_DNA"/>
</dbReference>
<protein>
    <submittedName>
        <fullName evidence="1">Uncharacterized protein</fullName>
    </submittedName>
</protein>
<dbReference type="Proteomes" id="UP000029590">
    <property type="component" value="Unassembled WGS sequence"/>
</dbReference>
<organism evidence="1 2">
    <name type="scientific">Burkholderia gladioli</name>
    <name type="common">Pseudomonas marginata</name>
    <name type="synonym">Phytomonas marginata</name>
    <dbReference type="NCBI Taxonomy" id="28095"/>
    <lineage>
        <taxon>Bacteria</taxon>
        <taxon>Pseudomonadati</taxon>
        <taxon>Pseudomonadota</taxon>
        <taxon>Betaproteobacteria</taxon>
        <taxon>Burkholderiales</taxon>
        <taxon>Burkholderiaceae</taxon>
        <taxon>Burkholderia</taxon>
    </lineage>
</organism>
<reference evidence="1 2" key="1">
    <citation type="submission" date="2014-04" db="EMBL/GenBank/DDBJ databases">
        <authorList>
            <person name="Bishop-Lilly K.A."/>
            <person name="Broomall S.M."/>
            <person name="Chain P.S."/>
            <person name="Chertkov O."/>
            <person name="Coyne S.R."/>
            <person name="Daligault H.E."/>
            <person name="Davenport K.W."/>
            <person name="Erkkila T."/>
            <person name="Frey K.G."/>
            <person name="Gibbons H.S."/>
            <person name="Gu W."/>
            <person name="Jaissle J."/>
            <person name="Johnson S.L."/>
            <person name="Koroleva G.I."/>
            <person name="Ladner J.T."/>
            <person name="Lo C.-C."/>
            <person name="Minogue T.D."/>
            <person name="Munk C."/>
            <person name="Palacios G.F."/>
            <person name="Redden C.L."/>
            <person name="Rosenzweig C.N."/>
            <person name="Scholz M.B."/>
            <person name="Teshima H."/>
            <person name="Xu Y."/>
        </authorList>
    </citation>
    <scope>NUCLEOTIDE SEQUENCE [LARGE SCALE GENOMIC DNA]</scope>
    <source>
        <strain evidence="2">gladioli</strain>
    </source>
</reference>
<evidence type="ECO:0000313" key="2">
    <source>
        <dbReference type="Proteomes" id="UP000029590"/>
    </source>
</evidence>
<proteinExistence type="predicted"/>
<name>A0AAW3F4P2_BURGA</name>